<dbReference type="EMBL" id="NRRV01000124">
    <property type="protein sequence ID" value="MBK1633820.1"/>
    <property type="molecule type" value="Genomic_DNA"/>
</dbReference>
<sequence>MFALPARARCLSVLGALLALSLLPAAATGAGEAAPRYHIASAADLSRLDVRACFPGGAPRQLGARDRRAARYLRLPQGDAATHRDGRILLRDALPGGCLSYRVDLAAATGEDWRGPVTQTGGALLLSPQLFLWRPARDGALSLTFELPAGLRLSTPWARTGGTAGQPAFTTGTRPAAWDARIAIGDFTADTIRLPGGRLDVALLAGEPAPDRAMLRRWLRAQAGALATVYGRLPVPRVQVLVVPVGRGGEPVPWGQVSRGGGDAVHLYIDQTRPEDEFLADWVLVHELSHLLHPRIEDRGRWLYEGIASYYQSLLRARAGLLPPERAWDKLHAGFRRGIRATEWGESLAAVSAGGGEYMRVYWSGAAVALLADLALRRRSGGEQSLDTVLAAFADCCLPAQRWWGTQEFIAKLDDLAGGDTFRRLTDAHLRSERFPSLTAAYETLGLEAIDDRHVELRGDASARSLRRAIMGWD</sequence>
<comment type="caution">
    <text evidence="2">The sequence shown here is derived from an EMBL/GenBank/DDBJ whole genome shotgun (WGS) entry which is preliminary data.</text>
</comment>
<evidence type="ECO:0008006" key="4">
    <source>
        <dbReference type="Google" id="ProtNLM"/>
    </source>
</evidence>
<protein>
    <recommendedName>
        <fullName evidence="4">Peptidase M61 catalytic domain-containing protein</fullName>
    </recommendedName>
</protein>
<dbReference type="Proteomes" id="UP000748752">
    <property type="component" value="Unassembled WGS sequence"/>
</dbReference>
<feature type="signal peptide" evidence="1">
    <location>
        <begin position="1"/>
        <end position="26"/>
    </location>
</feature>
<evidence type="ECO:0000313" key="2">
    <source>
        <dbReference type="EMBL" id="MBK1633820.1"/>
    </source>
</evidence>
<accession>A0ABS1CPL4</accession>
<keyword evidence="3" id="KW-1185">Reference proteome</keyword>
<keyword evidence="1" id="KW-0732">Signal</keyword>
<proteinExistence type="predicted"/>
<evidence type="ECO:0000313" key="3">
    <source>
        <dbReference type="Proteomes" id="UP000748752"/>
    </source>
</evidence>
<reference evidence="2 3" key="1">
    <citation type="journal article" date="2020" name="Microorganisms">
        <title>Osmotic Adaptation and Compatible Solute Biosynthesis of Phototrophic Bacteria as Revealed from Genome Analyses.</title>
        <authorList>
            <person name="Imhoff J.F."/>
            <person name="Rahn T."/>
            <person name="Kunzel S."/>
            <person name="Keller A."/>
            <person name="Neulinger S.C."/>
        </authorList>
    </citation>
    <scope>NUCLEOTIDE SEQUENCE [LARGE SCALE GENOMIC DNA]</scope>
    <source>
        <strain evidence="2 3">DSM 6210</strain>
    </source>
</reference>
<evidence type="ECO:0000256" key="1">
    <source>
        <dbReference type="SAM" id="SignalP"/>
    </source>
</evidence>
<dbReference type="InterPro" id="IPR027268">
    <property type="entry name" value="Peptidase_M4/M1_CTD_sf"/>
</dbReference>
<dbReference type="RefSeq" id="WP_200243249.1">
    <property type="nucleotide sequence ID" value="NZ_NRRV01000124.1"/>
</dbReference>
<feature type="chain" id="PRO_5047446711" description="Peptidase M61 catalytic domain-containing protein" evidence="1">
    <location>
        <begin position="27"/>
        <end position="474"/>
    </location>
</feature>
<name>A0ABS1CPL4_9GAMM</name>
<gene>
    <name evidence="2" type="ORF">CKO31_24415</name>
</gene>
<dbReference type="Gene3D" id="1.10.390.10">
    <property type="entry name" value="Neutral Protease Domain 2"/>
    <property type="match status" value="1"/>
</dbReference>
<organism evidence="2 3">
    <name type="scientific">Thiohalocapsa halophila</name>
    <dbReference type="NCBI Taxonomy" id="69359"/>
    <lineage>
        <taxon>Bacteria</taxon>
        <taxon>Pseudomonadati</taxon>
        <taxon>Pseudomonadota</taxon>
        <taxon>Gammaproteobacteria</taxon>
        <taxon>Chromatiales</taxon>
        <taxon>Chromatiaceae</taxon>
        <taxon>Thiohalocapsa</taxon>
    </lineage>
</organism>